<keyword evidence="1" id="KW-0106">Calcium</keyword>
<dbReference type="InterPro" id="IPR018511">
    <property type="entry name" value="Hemolysin-typ_Ca-bd_CS"/>
</dbReference>
<feature type="non-terminal residue" evidence="3">
    <location>
        <position position="473"/>
    </location>
</feature>
<dbReference type="Pfam" id="PF00353">
    <property type="entry name" value="HemolysinCabind"/>
    <property type="match status" value="1"/>
</dbReference>
<evidence type="ECO:0000259" key="2">
    <source>
        <dbReference type="Pfam" id="PF19077"/>
    </source>
</evidence>
<feature type="non-terminal residue" evidence="3">
    <location>
        <position position="1"/>
    </location>
</feature>
<organism evidence="3 4">
    <name type="scientific">Acinetobacter rudis CIP 110305</name>
    <dbReference type="NCBI Taxonomy" id="421052"/>
    <lineage>
        <taxon>Bacteria</taxon>
        <taxon>Pseudomonadati</taxon>
        <taxon>Pseudomonadota</taxon>
        <taxon>Gammaproteobacteria</taxon>
        <taxon>Moraxellales</taxon>
        <taxon>Moraxellaceae</taxon>
        <taxon>Acinetobacter</taxon>
    </lineage>
</organism>
<dbReference type="InterPro" id="IPR010221">
    <property type="entry name" value="VCBS_dom"/>
</dbReference>
<dbReference type="eggNOG" id="COG2931">
    <property type="taxonomic scope" value="Bacteria"/>
</dbReference>
<reference evidence="3 4" key="1">
    <citation type="submission" date="2013-06" db="EMBL/GenBank/DDBJ databases">
        <title>The Genome Sequence of Acinetobacter rudis CIP 110305.</title>
        <authorList>
            <consortium name="The Broad Institute Genome Sequencing Platform"/>
            <consortium name="The Broad Institute Genome Sequencing Center for Infectious Disease"/>
            <person name="Cerqueira G."/>
            <person name="Feldgarden M."/>
            <person name="Courvalin P."/>
            <person name="Perichon B."/>
            <person name="Grillot-Courvalin C."/>
            <person name="Clermont D."/>
            <person name="Rocha E."/>
            <person name="Yoon E.-J."/>
            <person name="Nemec A."/>
            <person name="Young S.K."/>
            <person name="Zeng Q."/>
            <person name="Gargeya S."/>
            <person name="Fitzgerald M."/>
            <person name="Abouelleil A."/>
            <person name="Alvarado L."/>
            <person name="Berlin A.M."/>
            <person name="Chapman S.B."/>
            <person name="Dewar J."/>
            <person name="Goldberg J."/>
            <person name="Griggs A."/>
            <person name="Gujja S."/>
            <person name="Hansen M."/>
            <person name="Howarth C."/>
            <person name="Imamovic A."/>
            <person name="Larimer J."/>
            <person name="McCowan C."/>
            <person name="Murphy C."/>
            <person name="Pearson M."/>
            <person name="Priest M."/>
            <person name="Roberts A."/>
            <person name="Saif S."/>
            <person name="Shea T."/>
            <person name="Sykes S."/>
            <person name="Wortman J."/>
            <person name="Nusbaum C."/>
            <person name="Birren B."/>
        </authorList>
    </citation>
    <scope>NUCLEOTIDE SEQUENCE [LARGE SCALE GENOMIC DNA]</scope>
    <source>
        <strain evidence="3 4">CIP 110305</strain>
    </source>
</reference>
<dbReference type="AlphaFoldDB" id="S3N6N0"/>
<dbReference type="Gene3D" id="2.150.10.10">
    <property type="entry name" value="Serralysin-like metalloprotease, C-terminal"/>
    <property type="match status" value="1"/>
</dbReference>
<dbReference type="Pfam" id="PF19077">
    <property type="entry name" value="Big_13"/>
    <property type="match status" value="1"/>
</dbReference>
<proteinExistence type="predicted"/>
<evidence type="ECO:0000313" key="4">
    <source>
        <dbReference type="Proteomes" id="UP000014568"/>
    </source>
</evidence>
<comment type="caution">
    <text evidence="3">The sequence shown here is derived from an EMBL/GenBank/DDBJ whole genome shotgun (WGS) entry which is preliminary data.</text>
</comment>
<dbReference type="NCBIfam" id="TIGR01965">
    <property type="entry name" value="VCBS_repeat"/>
    <property type="match status" value="1"/>
</dbReference>
<dbReference type="Gene3D" id="2.60.40.10">
    <property type="entry name" value="Immunoglobulins"/>
    <property type="match status" value="1"/>
</dbReference>
<dbReference type="SUPFAM" id="SSF51120">
    <property type="entry name" value="beta-Roll"/>
    <property type="match status" value="1"/>
</dbReference>
<keyword evidence="4" id="KW-1185">Reference proteome</keyword>
<feature type="domain" description="Bacterial Ig-like" evidence="2">
    <location>
        <begin position="252"/>
        <end position="339"/>
    </location>
</feature>
<dbReference type="Proteomes" id="UP000014568">
    <property type="component" value="Unassembled WGS sequence"/>
</dbReference>
<dbReference type="InterPro" id="IPR011049">
    <property type="entry name" value="Serralysin-like_metalloprot_C"/>
</dbReference>
<evidence type="ECO:0000256" key="1">
    <source>
        <dbReference type="ARBA" id="ARBA00022837"/>
    </source>
</evidence>
<name>S3N6N0_9GAMM</name>
<dbReference type="HOGENOM" id="CLU_579450_0_0_6"/>
<protein>
    <recommendedName>
        <fullName evidence="2">Bacterial Ig-like domain-containing protein</fullName>
    </recommendedName>
</protein>
<dbReference type="RefSeq" id="WP_016657949.1">
    <property type="nucleotide sequence ID" value="NZ_KE340355.1"/>
</dbReference>
<gene>
    <name evidence="3" type="ORF">F945_03591</name>
</gene>
<dbReference type="PROSITE" id="PS00330">
    <property type="entry name" value="HEMOLYSIN_CALCIUM"/>
    <property type="match status" value="1"/>
</dbReference>
<dbReference type="InterPro" id="IPR001343">
    <property type="entry name" value="Hemolysn_Ca-bd"/>
</dbReference>
<dbReference type="InterPro" id="IPR013783">
    <property type="entry name" value="Ig-like_fold"/>
</dbReference>
<evidence type="ECO:0000313" key="3">
    <source>
        <dbReference type="EMBL" id="EPF69919.1"/>
    </source>
</evidence>
<dbReference type="EMBL" id="ATGI01000040">
    <property type="protein sequence ID" value="EPF69919.1"/>
    <property type="molecule type" value="Genomic_DNA"/>
</dbReference>
<dbReference type="GO" id="GO:0005509">
    <property type="term" value="F:calcium ion binding"/>
    <property type="evidence" value="ECO:0007669"/>
    <property type="project" value="InterPro"/>
</dbReference>
<accession>S3N6N0</accession>
<dbReference type="InterPro" id="IPR044016">
    <property type="entry name" value="Big_13"/>
</dbReference>
<sequence>QKLYAPIADLANSNAHFELEEAYQIEWNTQQVSIQNEQNYSSLSKTIQFEVTGDNGSVVLNLSNSSYSIHGSYYFKLSGPGMDSSSSGGISSIGSGYDSKVIGSGLKAGHYTLTVQVNSPSTLIELDITQNIQVEEKIFDGYQQVSGNVFADDSGQIKTPENYMLQVGKQKIIYQSGIANAEPIIHQTEHGTLTLNADGSYRYQSKWTEQGTAAKGLNDQLNIKISSLDGSNSIDYALKVTTDITPPIAGEIIFTDFNDSGISDTDFITNDQEFSIDIQGNEQGSFVEYQYSTDQGQTWSLFEKEMWSYFEEGQYSFRAKVTDAVGNESYTAEKQVTVDITGPDLQNLFSYDVQTDHIVLNPPEESYQLTQWIAGQWVEVDIKAPLAWTDSSQYKVTATDFTGNTTEQIIHIAQISGTFKPENSAQINIIKGSEEDDYLYGGDGDDTLISFIGKDQLDGGDGNDTLIVKSGAG</sequence>